<evidence type="ECO:0000313" key="1">
    <source>
        <dbReference type="EMBL" id="ETP09849.1"/>
    </source>
</evidence>
<dbReference type="AlphaFoldDB" id="W2WJR9"/>
<proteinExistence type="predicted"/>
<accession>W2WJR9</accession>
<organism evidence="1 2">
    <name type="scientific">Phytophthora nicotianae CJ01A1</name>
    <dbReference type="NCBI Taxonomy" id="1317063"/>
    <lineage>
        <taxon>Eukaryota</taxon>
        <taxon>Sar</taxon>
        <taxon>Stramenopiles</taxon>
        <taxon>Oomycota</taxon>
        <taxon>Peronosporomycetes</taxon>
        <taxon>Peronosporales</taxon>
        <taxon>Peronosporaceae</taxon>
        <taxon>Phytophthora</taxon>
    </lineage>
</organism>
<gene>
    <name evidence="1" type="ORF">F441_14357</name>
</gene>
<evidence type="ECO:0000313" key="2">
    <source>
        <dbReference type="Proteomes" id="UP000018958"/>
    </source>
</evidence>
<dbReference type="EMBL" id="ANIX01002820">
    <property type="protein sequence ID" value="ETP09849.1"/>
    <property type="molecule type" value="Genomic_DNA"/>
</dbReference>
<protein>
    <submittedName>
        <fullName evidence="1">Uncharacterized protein</fullName>
    </submittedName>
</protein>
<sequence length="38" mass="4376">MPDNKQRVCLSNEKLSFFDIQGIVEVILFCGEYICIPL</sequence>
<reference evidence="1 2" key="1">
    <citation type="submission" date="2013-11" db="EMBL/GenBank/DDBJ databases">
        <title>The Genome Sequence of Phytophthora parasitica CJ01A1.</title>
        <authorList>
            <consortium name="The Broad Institute Genomics Platform"/>
            <person name="Russ C."/>
            <person name="Tyler B."/>
            <person name="Panabieres F."/>
            <person name="Shan W."/>
            <person name="Tripathy S."/>
            <person name="Grunwald N."/>
            <person name="Machado M."/>
            <person name="Johnson C.S."/>
            <person name="Walker B."/>
            <person name="Young S.K."/>
            <person name="Zeng Q."/>
            <person name="Gargeya S."/>
            <person name="Fitzgerald M."/>
            <person name="Haas B."/>
            <person name="Abouelleil A."/>
            <person name="Allen A.W."/>
            <person name="Alvarado L."/>
            <person name="Arachchi H.M."/>
            <person name="Berlin A.M."/>
            <person name="Chapman S.B."/>
            <person name="Gainer-Dewar J."/>
            <person name="Goldberg J."/>
            <person name="Griggs A."/>
            <person name="Gujja S."/>
            <person name="Hansen M."/>
            <person name="Howarth C."/>
            <person name="Imamovic A."/>
            <person name="Ireland A."/>
            <person name="Larimer J."/>
            <person name="McCowan C."/>
            <person name="Murphy C."/>
            <person name="Pearson M."/>
            <person name="Poon T.W."/>
            <person name="Priest M."/>
            <person name="Roberts A."/>
            <person name="Saif S."/>
            <person name="Shea T."/>
            <person name="Sisk P."/>
            <person name="Sykes S."/>
            <person name="Wortman J."/>
            <person name="Nusbaum C."/>
            <person name="Birren B."/>
        </authorList>
    </citation>
    <scope>NUCLEOTIDE SEQUENCE [LARGE SCALE GENOMIC DNA]</scope>
    <source>
        <strain evidence="1 2">CJ01A1</strain>
    </source>
</reference>
<dbReference type="Proteomes" id="UP000018958">
    <property type="component" value="Unassembled WGS sequence"/>
</dbReference>
<name>W2WJR9_PHYNI</name>
<comment type="caution">
    <text evidence="1">The sequence shown here is derived from an EMBL/GenBank/DDBJ whole genome shotgun (WGS) entry which is preliminary data.</text>
</comment>